<reference evidence="3 4" key="1">
    <citation type="submission" date="2018-12" db="EMBL/GenBank/DDBJ databases">
        <title>Draft genome sequence of Embleya hyalina NBRC 13850T.</title>
        <authorList>
            <person name="Komaki H."/>
            <person name="Hosoyama A."/>
            <person name="Kimura A."/>
            <person name="Ichikawa N."/>
            <person name="Tamura T."/>
        </authorList>
    </citation>
    <scope>NUCLEOTIDE SEQUENCE [LARGE SCALE GENOMIC DNA]</scope>
    <source>
        <strain evidence="3 4">NBRC 13850</strain>
    </source>
</reference>
<feature type="region of interest" description="Disordered" evidence="1">
    <location>
        <begin position="1"/>
        <end position="59"/>
    </location>
</feature>
<organism evidence="3 4">
    <name type="scientific">Embleya hyalina</name>
    <dbReference type="NCBI Taxonomy" id="516124"/>
    <lineage>
        <taxon>Bacteria</taxon>
        <taxon>Bacillati</taxon>
        <taxon>Actinomycetota</taxon>
        <taxon>Actinomycetes</taxon>
        <taxon>Kitasatosporales</taxon>
        <taxon>Streptomycetaceae</taxon>
        <taxon>Embleya</taxon>
    </lineage>
</organism>
<dbReference type="SMART" id="SM00530">
    <property type="entry name" value="HTH_XRE"/>
    <property type="match status" value="1"/>
</dbReference>
<dbReference type="CDD" id="cd00093">
    <property type="entry name" value="HTH_XRE"/>
    <property type="match status" value="1"/>
</dbReference>
<dbReference type="Gene3D" id="3.30.450.180">
    <property type="match status" value="1"/>
</dbReference>
<protein>
    <submittedName>
        <fullName evidence="3">Transcriptional regulator</fullName>
    </submittedName>
</protein>
<feature type="domain" description="HTH cro/C1-type" evidence="2">
    <location>
        <begin position="35"/>
        <end position="107"/>
    </location>
</feature>
<dbReference type="Pfam" id="PF13560">
    <property type="entry name" value="HTH_31"/>
    <property type="match status" value="1"/>
</dbReference>
<dbReference type="Pfam" id="PF17765">
    <property type="entry name" value="MLTR_LBD"/>
    <property type="match status" value="1"/>
</dbReference>
<gene>
    <name evidence="3" type="ORF">EHYA_04576</name>
</gene>
<dbReference type="GO" id="GO:0003677">
    <property type="term" value="F:DNA binding"/>
    <property type="evidence" value="ECO:0007669"/>
    <property type="project" value="InterPro"/>
</dbReference>
<dbReference type="RefSeq" id="WP_126638916.1">
    <property type="nucleotide sequence ID" value="NZ_BIFH01000022.1"/>
</dbReference>
<sequence length="323" mass="36173">MAGDDGVSPHGAVGGSARRSRSAGSSSRHTELGAFLRSRRERRTPGEVGLTPGPRRRTPGLRREEVALLAGVGLTWYTWLEQGRAINASAQVLDAIARTLGLDPAERTHLYRLSGIEREVRAQSVELPPEFGEILDHLRALPAAVYNARFDVLASNAAYDRVFPMMVARPRDRRNVVTALFEATDSCDLFVDRDDEATHLVAELQTAFGRHVGEPEWTRFVDELMRGSAEFARMWGRREVASPQRRIRRIRNAEVGSLNLVATRLTAVTPETHVIVHTPADPPTRERLDRLLFAANPHAPRRVRRRSHAVPIPPIHFLYERSC</sequence>
<dbReference type="EMBL" id="BIFH01000022">
    <property type="protein sequence ID" value="GCD96889.1"/>
    <property type="molecule type" value="Genomic_DNA"/>
</dbReference>
<dbReference type="Gene3D" id="1.10.260.40">
    <property type="entry name" value="lambda repressor-like DNA-binding domains"/>
    <property type="match status" value="1"/>
</dbReference>
<dbReference type="Proteomes" id="UP000286931">
    <property type="component" value="Unassembled WGS sequence"/>
</dbReference>
<keyword evidence="4" id="KW-1185">Reference proteome</keyword>
<accession>A0A401YQJ9</accession>
<evidence type="ECO:0000256" key="1">
    <source>
        <dbReference type="SAM" id="MobiDB-lite"/>
    </source>
</evidence>
<dbReference type="AlphaFoldDB" id="A0A401YQJ9"/>
<dbReference type="InterPro" id="IPR010982">
    <property type="entry name" value="Lambda_DNA-bd_dom_sf"/>
</dbReference>
<dbReference type="InterPro" id="IPR041413">
    <property type="entry name" value="MLTR_LBD"/>
</dbReference>
<comment type="caution">
    <text evidence="3">The sequence shown here is derived from an EMBL/GenBank/DDBJ whole genome shotgun (WGS) entry which is preliminary data.</text>
</comment>
<evidence type="ECO:0000259" key="2">
    <source>
        <dbReference type="SMART" id="SM00530"/>
    </source>
</evidence>
<dbReference type="InterPro" id="IPR001387">
    <property type="entry name" value="Cro/C1-type_HTH"/>
</dbReference>
<proteinExistence type="predicted"/>
<dbReference type="OrthoDB" id="3542608at2"/>
<evidence type="ECO:0000313" key="4">
    <source>
        <dbReference type="Proteomes" id="UP000286931"/>
    </source>
</evidence>
<dbReference type="SUPFAM" id="SSF47413">
    <property type="entry name" value="lambda repressor-like DNA-binding domains"/>
    <property type="match status" value="1"/>
</dbReference>
<dbReference type="PANTHER" id="PTHR35010">
    <property type="entry name" value="BLL4672 PROTEIN-RELATED"/>
    <property type="match status" value="1"/>
</dbReference>
<dbReference type="PANTHER" id="PTHR35010:SF2">
    <property type="entry name" value="BLL4672 PROTEIN"/>
    <property type="match status" value="1"/>
</dbReference>
<name>A0A401YQJ9_9ACTN</name>
<evidence type="ECO:0000313" key="3">
    <source>
        <dbReference type="EMBL" id="GCD96889.1"/>
    </source>
</evidence>